<proteinExistence type="predicted"/>
<dbReference type="VEuPathDB" id="FungiDB:RhiirFUN_021941"/>
<dbReference type="VEuPathDB" id="FungiDB:FUN_024525"/>
<dbReference type="AlphaFoldDB" id="A0A2N1MWE1"/>
<dbReference type="Proteomes" id="UP000233469">
    <property type="component" value="Unassembled WGS sequence"/>
</dbReference>
<protein>
    <submittedName>
        <fullName evidence="1">Uncharacterized protein</fullName>
    </submittedName>
</protein>
<evidence type="ECO:0000313" key="1">
    <source>
        <dbReference type="EMBL" id="PKK65973.1"/>
    </source>
</evidence>
<dbReference type="VEuPathDB" id="FungiDB:RhiirA1_465003"/>
<evidence type="ECO:0000313" key="2">
    <source>
        <dbReference type="Proteomes" id="UP000233469"/>
    </source>
</evidence>
<organism evidence="1 2">
    <name type="scientific">Rhizophagus irregularis</name>
    <dbReference type="NCBI Taxonomy" id="588596"/>
    <lineage>
        <taxon>Eukaryota</taxon>
        <taxon>Fungi</taxon>
        <taxon>Fungi incertae sedis</taxon>
        <taxon>Mucoromycota</taxon>
        <taxon>Glomeromycotina</taxon>
        <taxon>Glomeromycetes</taxon>
        <taxon>Glomerales</taxon>
        <taxon>Glomeraceae</taxon>
        <taxon>Rhizophagus</taxon>
    </lineage>
</organism>
<comment type="caution">
    <text evidence="1">The sequence shown here is derived from an EMBL/GenBank/DDBJ whole genome shotgun (WGS) entry which is preliminary data.</text>
</comment>
<gene>
    <name evidence="1" type="ORF">RhiirC2_785412</name>
</gene>
<accession>A0A2N1MWE1</accession>
<sequence length="493" mass="56209">MVNPVNSVLTCNIELLTNQSFDLLVLISYLKKQGSNSSYYGFLNLHYNVIVTSTFSDNWKSLDNAWSTHFLEEAEKLNLNQKFLKEKKNYCINKFGSRSRNLLLNLREYSLGTTALVDQELFVIDQEIWVVLEGIPGLIRRITVNAEHLRYADNLQTFWKRIIKEHKKENILSVTTNAKAFQQDFHKKAQKNTEIQVELSTATTVTSHPKVIEFSVNELPNVKASQQDFHKKAQKNTEIQVKQKSELKRVRDDDDDDTDIEHWKKQSQILKQNKNNLAYKQVVDNALLIASAYESLIANNIIPFIKILKNSLLTRSRMSLSSANESMLQTIVENLLPSKYCIPELSLVMNGKKPKGSGRFGYLDIFILSSIGNNNISLELKYISLVGLINGGQKNNFSSANELEDLGEILNNGVNQLNSYMKTISKGRVMNYSSSGVFDERIKITKSKTNKLKGFVILVIGFHRILWRTAEEDKSNCNSLLRVLFVTTPILSN</sequence>
<dbReference type="EMBL" id="LLXL01001166">
    <property type="protein sequence ID" value="PKK65973.1"/>
    <property type="molecule type" value="Genomic_DNA"/>
</dbReference>
<reference evidence="1 2" key="2">
    <citation type="submission" date="2017-10" db="EMBL/GenBank/DDBJ databases">
        <title>Extensive intraspecific genome diversity in a model arbuscular mycorrhizal fungus.</title>
        <authorList>
            <person name="Chen E.C.H."/>
            <person name="Morin E."/>
            <person name="Baudet D."/>
            <person name="Noel J."/>
            <person name="Ndikumana S."/>
            <person name="Charron P."/>
            <person name="St-Onge C."/>
            <person name="Giorgi J."/>
            <person name="Grigoriev I.V."/>
            <person name="Roux C."/>
            <person name="Martin F.M."/>
            <person name="Corradi N."/>
        </authorList>
    </citation>
    <scope>NUCLEOTIDE SEQUENCE [LARGE SCALE GENOMIC DNA]</scope>
    <source>
        <strain evidence="1 2">C2</strain>
    </source>
</reference>
<name>A0A2N1MWE1_9GLOM</name>
<reference evidence="1 2" key="1">
    <citation type="submission" date="2016-04" db="EMBL/GenBank/DDBJ databases">
        <title>Genome analyses suggest a sexual origin of heterokaryosis in a supposedly ancient asexual fungus.</title>
        <authorList>
            <person name="Ropars J."/>
            <person name="Sedzielewska K."/>
            <person name="Noel J."/>
            <person name="Charron P."/>
            <person name="Farinelli L."/>
            <person name="Marton T."/>
            <person name="Kruger M."/>
            <person name="Pelin A."/>
            <person name="Brachmann A."/>
            <person name="Corradi N."/>
        </authorList>
    </citation>
    <scope>NUCLEOTIDE SEQUENCE [LARGE SCALE GENOMIC DNA]</scope>
    <source>
        <strain evidence="1 2">C2</strain>
    </source>
</reference>